<evidence type="ECO:0000259" key="17">
    <source>
        <dbReference type="SMART" id="SM00079"/>
    </source>
</evidence>
<comment type="function">
    <text evidence="13">Glutamate-gated receptor that probably acts as non-selective cation channel.</text>
</comment>
<dbReference type="CDD" id="cd19990">
    <property type="entry name" value="PBP1_GABAb_receptor_plant"/>
    <property type="match status" value="1"/>
</dbReference>
<dbReference type="Proteomes" id="UP000238479">
    <property type="component" value="Chromosome 5"/>
</dbReference>
<keyword evidence="12 13" id="KW-0407">Ion channel</keyword>
<evidence type="ECO:0000256" key="11">
    <source>
        <dbReference type="ARBA" id="ARBA00023286"/>
    </source>
</evidence>
<feature type="transmembrane region" description="Helical" evidence="15">
    <location>
        <begin position="594"/>
        <end position="612"/>
    </location>
</feature>
<evidence type="ECO:0000256" key="5">
    <source>
        <dbReference type="ARBA" id="ARBA00022729"/>
    </source>
</evidence>
<dbReference type="InterPro" id="IPR028082">
    <property type="entry name" value="Peripla_BP_I"/>
</dbReference>
<dbReference type="Gramene" id="PRQ29080">
    <property type="protein sequence ID" value="PRQ29080"/>
    <property type="gene ID" value="RchiOBHm_Chr5g0009981"/>
</dbReference>
<evidence type="ECO:0000256" key="8">
    <source>
        <dbReference type="ARBA" id="ARBA00023136"/>
    </source>
</evidence>
<gene>
    <name evidence="18" type="ORF">RchiOBHm_Chr5g0009981</name>
</gene>
<dbReference type="SUPFAM" id="SSF53822">
    <property type="entry name" value="Periplasmic binding protein-like I"/>
    <property type="match status" value="1"/>
</dbReference>
<feature type="transmembrane region" description="Helical" evidence="15">
    <location>
        <begin position="842"/>
        <end position="864"/>
    </location>
</feature>
<dbReference type="InterPro" id="IPR044440">
    <property type="entry name" value="GABAb_receptor_plant_PBP1"/>
</dbReference>
<dbReference type="Gene3D" id="3.40.190.10">
    <property type="entry name" value="Periplasmic binding protein-like II"/>
    <property type="match status" value="1"/>
</dbReference>
<dbReference type="Pfam" id="PF00060">
    <property type="entry name" value="Lig_chan"/>
    <property type="match status" value="1"/>
</dbReference>
<evidence type="ECO:0000256" key="16">
    <source>
        <dbReference type="SAM" id="SignalP"/>
    </source>
</evidence>
<dbReference type="PANTHER" id="PTHR18966">
    <property type="entry name" value="IONOTROPIC GLUTAMATE RECEPTOR"/>
    <property type="match status" value="1"/>
</dbReference>
<feature type="domain" description="Ionotropic glutamate receptor C-terminal" evidence="17">
    <location>
        <begin position="450"/>
        <end position="820"/>
    </location>
</feature>
<keyword evidence="8 13" id="KW-0472">Membrane</keyword>
<comment type="subcellular location">
    <subcellularLocation>
        <location evidence="1">Membrane</location>
        <topology evidence="1">Multi-pass membrane protein</topology>
    </subcellularLocation>
</comment>
<accession>A0A2P6Q4G7</accession>
<dbReference type="FunFam" id="3.40.50.2300:FF:000188">
    <property type="entry name" value="Glutamate receptor"/>
    <property type="match status" value="1"/>
</dbReference>
<dbReference type="EMBL" id="PDCK01000043">
    <property type="protein sequence ID" value="PRQ29080.1"/>
    <property type="molecule type" value="Genomic_DNA"/>
</dbReference>
<evidence type="ECO:0000256" key="3">
    <source>
        <dbReference type="ARBA" id="ARBA00022448"/>
    </source>
</evidence>
<keyword evidence="19" id="KW-1185">Reference proteome</keyword>
<evidence type="ECO:0000256" key="13">
    <source>
        <dbReference type="PIRNR" id="PIRNR037090"/>
    </source>
</evidence>
<evidence type="ECO:0000256" key="14">
    <source>
        <dbReference type="PIRSR" id="PIRSR037090-50"/>
    </source>
</evidence>
<feature type="transmembrane region" description="Helical" evidence="15">
    <location>
        <begin position="624"/>
        <end position="642"/>
    </location>
</feature>
<evidence type="ECO:0000256" key="4">
    <source>
        <dbReference type="ARBA" id="ARBA00022692"/>
    </source>
</evidence>
<keyword evidence="7 13" id="KW-0406">Ion transport</keyword>
<dbReference type="Pfam" id="PF01094">
    <property type="entry name" value="ANF_receptor"/>
    <property type="match status" value="1"/>
</dbReference>
<keyword evidence="6 15" id="KW-1133">Transmembrane helix</keyword>
<dbReference type="InterPro" id="IPR001320">
    <property type="entry name" value="Iontro_rcpt_C"/>
</dbReference>
<dbReference type="InterPro" id="IPR017103">
    <property type="entry name" value="Iontropic_Glu_rcpt_pln"/>
</dbReference>
<dbReference type="GO" id="GO:0016020">
    <property type="term" value="C:membrane"/>
    <property type="evidence" value="ECO:0007669"/>
    <property type="project" value="UniProtKB-SubCell"/>
</dbReference>
<dbReference type="GO" id="GO:0015276">
    <property type="term" value="F:ligand-gated monoatomic ion channel activity"/>
    <property type="evidence" value="ECO:0007669"/>
    <property type="project" value="InterPro"/>
</dbReference>
<dbReference type="Gene3D" id="1.10.287.70">
    <property type="match status" value="1"/>
</dbReference>
<evidence type="ECO:0000313" key="19">
    <source>
        <dbReference type="Proteomes" id="UP000238479"/>
    </source>
</evidence>
<keyword evidence="5 16" id="KW-0732">Signal</keyword>
<evidence type="ECO:0000256" key="2">
    <source>
        <dbReference type="ARBA" id="ARBA00008685"/>
    </source>
</evidence>
<dbReference type="InterPro" id="IPR015683">
    <property type="entry name" value="Ionotropic_Glu_rcpt"/>
</dbReference>
<sequence length="923" mass="103886">MAFPCKLTFNKIERLWHLLPLLIIIIIITVSDGAEAENEKIVTNLGAIVNLNSRMGKEQKIAMDIAAENFRNLSKTHSLIIHFRHSDRDPFTAASAAEELIKEKKVKVLIGMETWQEAVQVADVGNRTQVPVISFAAPTITPPLIQRKWPFLIRVASDVGAQIKCIADIVSLYSWKRVIAIYEDDGYGGNAGMLALLFEALQDVGSKIEHHLVLPRVSSMSNFSWGELEEMLKLPSFQSRVFIVLQSSLPTVTNLFRVAKKMGLVGRDSAWLITESITRLLDPQVNHDMEGTLGIKTYYANNTSSYVKFSKVFRKKYPEKNNPEPGIYALQAYDLTRIVTQAIRMTGNSTTNLQVVLNTVLSNCMGLRGEMLFKGGEVLYSPIFRIINVVEGNRYKELDFWRPDIGFSESLAQQTSINRRDDVGTVVWPGNLSQRAPKGWAMPTAEKPMIIGVPNGSFPAFVNVSSDGKSVDGFCIELFKTVVNCLNYPLPVEFRYVNCPYDDLVELVHNKTFDAGVGDITIIAERVDKVEFTQPYTESSLSIIVPEKAEQLEWMFIKPFTGKMWAATGGILVYTILIIWFLERLANPEFSGPLMNQIGTATWFAFTSLFFSHREKIYNNLTRVVVVMWLFVVLILTSSYTANLSSMLTIQRLKPNVTDIEMLIRTNSTVGSNRDSFVVNYLKNVGFNQENIVKTDRESNFIEEFESKRISAALLELPYAKVFMNKYCKGYTVTTLPFYRFGGLAFVSCDHCFFCAVLFSFPVLCLSNRETILSLNNETNKSTLQIFQKDSPIARDFTKVILELLEQGKMMSLEDTWLTPKSECRNNATSNGPESLNVKNFMGLYVIFGVTSTICLVLSFAILLKKHEGAYPGNASGESVWNRIARIAKFLYNRQIPIRAPRFADVPELTTSSELECVTTSAT</sequence>
<keyword evidence="9 13" id="KW-0675">Receptor</keyword>
<evidence type="ECO:0000256" key="15">
    <source>
        <dbReference type="SAM" id="Phobius"/>
    </source>
</evidence>
<dbReference type="PIRSF" id="PIRSF037090">
    <property type="entry name" value="Iontro_Glu-like_rcpt_pln"/>
    <property type="match status" value="1"/>
</dbReference>
<comment type="similarity">
    <text evidence="2 13">Belongs to the glutamate-gated ion channel (TC 1.A.10.1) family.</text>
</comment>
<dbReference type="STRING" id="74649.A0A2P6Q4G7"/>
<evidence type="ECO:0000256" key="10">
    <source>
        <dbReference type="ARBA" id="ARBA00023180"/>
    </source>
</evidence>
<dbReference type="SMART" id="SM00079">
    <property type="entry name" value="PBPe"/>
    <property type="match status" value="1"/>
</dbReference>
<keyword evidence="14" id="KW-1015">Disulfide bond</keyword>
<dbReference type="Gene3D" id="3.40.50.2300">
    <property type="match status" value="1"/>
</dbReference>
<proteinExistence type="inferred from homology"/>
<dbReference type="SUPFAM" id="SSF53850">
    <property type="entry name" value="Periplasmic binding protein-like II"/>
    <property type="match status" value="1"/>
</dbReference>
<dbReference type="InterPro" id="IPR001828">
    <property type="entry name" value="ANF_lig-bd_rcpt"/>
</dbReference>
<dbReference type="FunFam" id="1.10.287.70:FF:000037">
    <property type="entry name" value="Glutamate receptor"/>
    <property type="match status" value="1"/>
</dbReference>
<keyword evidence="11 13" id="KW-1071">Ligand-gated ion channel</keyword>
<feature type="signal peptide" evidence="16">
    <location>
        <begin position="1"/>
        <end position="36"/>
    </location>
</feature>
<feature type="chain" id="PRO_5015118120" description="Glutamate receptor" evidence="16">
    <location>
        <begin position="37"/>
        <end position="923"/>
    </location>
</feature>
<comment type="caution">
    <text evidence="18">The sequence shown here is derived from an EMBL/GenBank/DDBJ whole genome shotgun (WGS) entry which is preliminary data.</text>
</comment>
<evidence type="ECO:0000313" key="18">
    <source>
        <dbReference type="EMBL" id="PRQ29080.1"/>
    </source>
</evidence>
<organism evidence="18 19">
    <name type="scientific">Rosa chinensis</name>
    <name type="common">China rose</name>
    <dbReference type="NCBI Taxonomy" id="74649"/>
    <lineage>
        <taxon>Eukaryota</taxon>
        <taxon>Viridiplantae</taxon>
        <taxon>Streptophyta</taxon>
        <taxon>Embryophyta</taxon>
        <taxon>Tracheophyta</taxon>
        <taxon>Spermatophyta</taxon>
        <taxon>Magnoliopsida</taxon>
        <taxon>eudicotyledons</taxon>
        <taxon>Gunneridae</taxon>
        <taxon>Pentapetalae</taxon>
        <taxon>rosids</taxon>
        <taxon>fabids</taxon>
        <taxon>Rosales</taxon>
        <taxon>Rosaceae</taxon>
        <taxon>Rosoideae</taxon>
        <taxon>Rosoideae incertae sedis</taxon>
        <taxon>Rosa</taxon>
    </lineage>
</organism>
<reference evidence="18 19" key="1">
    <citation type="journal article" date="2018" name="Nat. Genet.">
        <title>The Rosa genome provides new insights in the design of modern roses.</title>
        <authorList>
            <person name="Bendahmane M."/>
        </authorList>
    </citation>
    <scope>NUCLEOTIDE SEQUENCE [LARGE SCALE GENOMIC DNA]</scope>
    <source>
        <strain evidence="19">cv. Old Blush</strain>
    </source>
</reference>
<evidence type="ECO:0000256" key="7">
    <source>
        <dbReference type="ARBA" id="ARBA00023065"/>
    </source>
</evidence>
<keyword evidence="3 13" id="KW-0813">Transport</keyword>
<keyword evidence="10" id="KW-0325">Glycoprotein</keyword>
<evidence type="ECO:0000256" key="1">
    <source>
        <dbReference type="ARBA" id="ARBA00004141"/>
    </source>
</evidence>
<dbReference type="AlphaFoldDB" id="A0A2P6Q4G7"/>
<evidence type="ECO:0000256" key="9">
    <source>
        <dbReference type="ARBA" id="ARBA00023170"/>
    </source>
</evidence>
<feature type="disulfide bond" evidence="14">
    <location>
        <begin position="728"/>
        <end position="824"/>
    </location>
</feature>
<protein>
    <recommendedName>
        <fullName evidence="13">Glutamate receptor</fullName>
    </recommendedName>
</protein>
<evidence type="ECO:0000256" key="6">
    <source>
        <dbReference type="ARBA" id="ARBA00022989"/>
    </source>
</evidence>
<dbReference type="FunFam" id="3.40.190.10:FF:000054">
    <property type="entry name" value="Glutamate receptor"/>
    <property type="match status" value="1"/>
</dbReference>
<name>A0A2P6Q4G7_ROSCH</name>
<feature type="transmembrane region" description="Helical" evidence="15">
    <location>
        <begin position="564"/>
        <end position="582"/>
    </location>
</feature>
<keyword evidence="4 15" id="KW-0812">Transmembrane</keyword>
<evidence type="ECO:0000256" key="12">
    <source>
        <dbReference type="ARBA" id="ARBA00023303"/>
    </source>
</evidence>
<dbReference type="OMA" id="PESSAWM"/>